<dbReference type="SUPFAM" id="SSF88946">
    <property type="entry name" value="Sigma2 domain of RNA polymerase sigma factors"/>
    <property type="match status" value="1"/>
</dbReference>
<dbReference type="Gene3D" id="1.10.10.10">
    <property type="entry name" value="Winged helix-like DNA-binding domain superfamily/Winged helix DNA-binding domain"/>
    <property type="match status" value="1"/>
</dbReference>
<name>A0ABU1SI54_9MICO</name>
<evidence type="ECO:0000256" key="6">
    <source>
        <dbReference type="SAM" id="MobiDB-lite"/>
    </source>
</evidence>
<dbReference type="InterPro" id="IPR039425">
    <property type="entry name" value="RNA_pol_sigma-70-like"/>
</dbReference>
<dbReference type="PANTHER" id="PTHR43133:SF8">
    <property type="entry name" value="RNA POLYMERASE SIGMA FACTOR HI_1459-RELATED"/>
    <property type="match status" value="1"/>
</dbReference>
<dbReference type="InterPro" id="IPR007627">
    <property type="entry name" value="RNA_pol_sigma70_r2"/>
</dbReference>
<dbReference type="InterPro" id="IPR013249">
    <property type="entry name" value="RNA_pol_sigma70_r4_t2"/>
</dbReference>
<dbReference type="Gene3D" id="1.10.1740.10">
    <property type="match status" value="1"/>
</dbReference>
<gene>
    <name evidence="9" type="ORF">J2Y69_003626</name>
</gene>
<dbReference type="RefSeq" id="WP_310023333.1">
    <property type="nucleotide sequence ID" value="NZ_JAVDUM010000021.1"/>
</dbReference>
<sequence length="199" mass="22332">MTIHDGEIIRRSLEQPSAFAELYDRHERVIFRYAARRVGASLADDIASETFLVAFTRRRDFTGSEDARAWLLGIATTLMRQHARTEAKAWRGMLASDLARTDIDQIDAADARLDAKRLTRRLGKALARLPTGDRDALLLHTFGDLDYEGISEALSIPIGTVRSRLNRVRRKLRAVAEPTLNQEKEESHGRNLAPAPSAD</sequence>
<evidence type="ECO:0000259" key="8">
    <source>
        <dbReference type="Pfam" id="PF08281"/>
    </source>
</evidence>
<dbReference type="InterPro" id="IPR013325">
    <property type="entry name" value="RNA_pol_sigma_r2"/>
</dbReference>
<evidence type="ECO:0000256" key="4">
    <source>
        <dbReference type="ARBA" id="ARBA00023125"/>
    </source>
</evidence>
<evidence type="ECO:0000313" key="9">
    <source>
        <dbReference type="EMBL" id="MDR6868998.1"/>
    </source>
</evidence>
<keyword evidence="5" id="KW-0804">Transcription</keyword>
<dbReference type="Pfam" id="PF04542">
    <property type="entry name" value="Sigma70_r2"/>
    <property type="match status" value="1"/>
</dbReference>
<keyword evidence="3" id="KW-0731">Sigma factor</keyword>
<keyword evidence="2" id="KW-0805">Transcription regulation</keyword>
<evidence type="ECO:0000256" key="5">
    <source>
        <dbReference type="ARBA" id="ARBA00023163"/>
    </source>
</evidence>
<keyword evidence="4" id="KW-0238">DNA-binding</keyword>
<dbReference type="InterPro" id="IPR036388">
    <property type="entry name" value="WH-like_DNA-bd_sf"/>
</dbReference>
<protein>
    <submittedName>
        <fullName evidence="9">RNA polymerase sigma-70 factor (ECF subfamily)</fullName>
    </submittedName>
</protein>
<dbReference type="SUPFAM" id="SSF88659">
    <property type="entry name" value="Sigma3 and sigma4 domains of RNA polymerase sigma factors"/>
    <property type="match status" value="1"/>
</dbReference>
<dbReference type="Pfam" id="PF08281">
    <property type="entry name" value="Sigma70_r4_2"/>
    <property type="match status" value="1"/>
</dbReference>
<organism evidence="9 10">
    <name type="scientific">Microbacterium resistens</name>
    <dbReference type="NCBI Taxonomy" id="156977"/>
    <lineage>
        <taxon>Bacteria</taxon>
        <taxon>Bacillati</taxon>
        <taxon>Actinomycetota</taxon>
        <taxon>Actinomycetes</taxon>
        <taxon>Micrococcales</taxon>
        <taxon>Microbacteriaceae</taxon>
        <taxon>Microbacterium</taxon>
    </lineage>
</organism>
<dbReference type="EMBL" id="JAVDUM010000021">
    <property type="protein sequence ID" value="MDR6868998.1"/>
    <property type="molecule type" value="Genomic_DNA"/>
</dbReference>
<evidence type="ECO:0000313" key="10">
    <source>
        <dbReference type="Proteomes" id="UP001259347"/>
    </source>
</evidence>
<reference evidence="9 10" key="1">
    <citation type="submission" date="2023-07" db="EMBL/GenBank/DDBJ databases">
        <title>Sorghum-associated microbial communities from plants grown in Nebraska, USA.</title>
        <authorList>
            <person name="Schachtman D."/>
        </authorList>
    </citation>
    <scope>NUCLEOTIDE SEQUENCE [LARGE SCALE GENOMIC DNA]</scope>
    <source>
        <strain evidence="9 10">2980</strain>
    </source>
</reference>
<dbReference type="CDD" id="cd06171">
    <property type="entry name" value="Sigma70_r4"/>
    <property type="match status" value="1"/>
</dbReference>
<evidence type="ECO:0000259" key="7">
    <source>
        <dbReference type="Pfam" id="PF04542"/>
    </source>
</evidence>
<proteinExistence type="inferred from homology"/>
<feature type="domain" description="RNA polymerase sigma-70 region 2" evidence="7">
    <location>
        <begin position="22"/>
        <end position="87"/>
    </location>
</feature>
<dbReference type="InterPro" id="IPR014284">
    <property type="entry name" value="RNA_pol_sigma-70_dom"/>
</dbReference>
<keyword evidence="10" id="KW-1185">Reference proteome</keyword>
<feature type="domain" description="RNA polymerase sigma factor 70 region 4 type 2" evidence="8">
    <location>
        <begin position="120"/>
        <end position="172"/>
    </location>
</feature>
<evidence type="ECO:0000256" key="2">
    <source>
        <dbReference type="ARBA" id="ARBA00023015"/>
    </source>
</evidence>
<dbReference type="InterPro" id="IPR013324">
    <property type="entry name" value="RNA_pol_sigma_r3/r4-like"/>
</dbReference>
<dbReference type="Proteomes" id="UP001259347">
    <property type="component" value="Unassembled WGS sequence"/>
</dbReference>
<comment type="similarity">
    <text evidence="1">Belongs to the sigma-70 factor family. ECF subfamily.</text>
</comment>
<evidence type="ECO:0000256" key="1">
    <source>
        <dbReference type="ARBA" id="ARBA00010641"/>
    </source>
</evidence>
<evidence type="ECO:0000256" key="3">
    <source>
        <dbReference type="ARBA" id="ARBA00023082"/>
    </source>
</evidence>
<accession>A0ABU1SI54</accession>
<dbReference type="NCBIfam" id="TIGR02937">
    <property type="entry name" value="sigma70-ECF"/>
    <property type="match status" value="1"/>
</dbReference>
<feature type="region of interest" description="Disordered" evidence="6">
    <location>
        <begin position="178"/>
        <end position="199"/>
    </location>
</feature>
<comment type="caution">
    <text evidence="9">The sequence shown here is derived from an EMBL/GenBank/DDBJ whole genome shotgun (WGS) entry which is preliminary data.</text>
</comment>
<dbReference type="PANTHER" id="PTHR43133">
    <property type="entry name" value="RNA POLYMERASE ECF-TYPE SIGMA FACTO"/>
    <property type="match status" value="1"/>
</dbReference>